<keyword evidence="1" id="KW-0175">Coiled coil</keyword>
<reference evidence="4 5" key="1">
    <citation type="submission" date="2015-05" db="EMBL/GenBank/DDBJ databases">
        <title>Distinctive expansion of gene families associated with plant cell wall degradation and secondary metabolism in the genomes of grapevine trunk pathogens.</title>
        <authorList>
            <person name="Lawrence D.P."/>
            <person name="Travadon R."/>
            <person name="Rolshausen P.E."/>
            <person name="Baumgartner K."/>
        </authorList>
    </citation>
    <scope>NUCLEOTIDE SEQUENCE [LARGE SCALE GENOMIC DNA]</scope>
    <source>
        <strain evidence="4">UCRPC4</strain>
    </source>
</reference>
<dbReference type="SUPFAM" id="SSF116846">
    <property type="entry name" value="MIT domain"/>
    <property type="match status" value="1"/>
</dbReference>
<feature type="compositionally biased region" description="Low complexity" evidence="2">
    <location>
        <begin position="244"/>
        <end position="258"/>
    </location>
</feature>
<feature type="region of interest" description="Disordered" evidence="2">
    <location>
        <begin position="595"/>
        <end position="630"/>
    </location>
</feature>
<feature type="region of interest" description="Disordered" evidence="2">
    <location>
        <begin position="389"/>
        <end position="519"/>
    </location>
</feature>
<evidence type="ECO:0000313" key="4">
    <source>
        <dbReference type="EMBL" id="KKY23037.1"/>
    </source>
</evidence>
<gene>
    <name evidence="4" type="ORF">UCRPC4_g03044</name>
</gene>
<evidence type="ECO:0000256" key="2">
    <source>
        <dbReference type="SAM" id="MobiDB-lite"/>
    </source>
</evidence>
<name>A0A0G2EJN7_PHACM</name>
<organism evidence="4 5">
    <name type="scientific">Phaeomoniella chlamydospora</name>
    <name type="common">Phaeoacremonium chlamydosporum</name>
    <dbReference type="NCBI Taxonomy" id="158046"/>
    <lineage>
        <taxon>Eukaryota</taxon>
        <taxon>Fungi</taxon>
        <taxon>Dikarya</taxon>
        <taxon>Ascomycota</taxon>
        <taxon>Pezizomycotina</taxon>
        <taxon>Eurotiomycetes</taxon>
        <taxon>Chaetothyriomycetidae</taxon>
        <taxon>Phaeomoniellales</taxon>
        <taxon>Phaeomoniellaceae</taxon>
        <taxon>Phaeomoniella</taxon>
    </lineage>
</organism>
<dbReference type="PANTHER" id="PTHR37327">
    <property type="entry name" value="CHROMOSOME 1, WHOLE GENOME SHOTGUN SEQUENCE"/>
    <property type="match status" value="1"/>
</dbReference>
<dbReference type="InterPro" id="IPR007330">
    <property type="entry name" value="MIT_dom"/>
</dbReference>
<feature type="compositionally biased region" description="Polar residues" evidence="2">
    <location>
        <begin position="203"/>
        <end position="212"/>
    </location>
</feature>
<accession>A0A0G2EJN7</accession>
<dbReference type="EMBL" id="LCWF01000071">
    <property type="protein sequence ID" value="KKY23037.1"/>
    <property type="molecule type" value="Genomic_DNA"/>
</dbReference>
<feature type="compositionally biased region" description="Polar residues" evidence="2">
    <location>
        <begin position="340"/>
        <end position="352"/>
    </location>
</feature>
<keyword evidence="5" id="KW-1185">Reference proteome</keyword>
<dbReference type="Gene3D" id="1.20.58.80">
    <property type="entry name" value="Phosphotransferase system, lactose/cellobiose-type IIA subunit"/>
    <property type="match status" value="1"/>
</dbReference>
<feature type="compositionally biased region" description="Polar residues" evidence="2">
    <location>
        <begin position="389"/>
        <end position="426"/>
    </location>
</feature>
<dbReference type="PANTHER" id="PTHR37327:SF1">
    <property type="entry name" value="MICROTUBULE INTERACTING AND TRANSPORT DOMAIN-CONTAINING PROTEIN"/>
    <property type="match status" value="1"/>
</dbReference>
<evidence type="ECO:0000256" key="1">
    <source>
        <dbReference type="SAM" id="Coils"/>
    </source>
</evidence>
<reference evidence="4 5" key="2">
    <citation type="submission" date="2015-05" db="EMBL/GenBank/DDBJ databases">
        <authorList>
            <person name="Morales-Cruz A."/>
            <person name="Amrine K.C."/>
            <person name="Cantu D."/>
        </authorList>
    </citation>
    <scope>NUCLEOTIDE SEQUENCE [LARGE SCALE GENOMIC DNA]</scope>
    <source>
        <strain evidence="4">UCRPC4</strain>
    </source>
</reference>
<feature type="domain" description="MIT" evidence="3">
    <location>
        <begin position="2"/>
        <end position="66"/>
    </location>
</feature>
<feature type="compositionally biased region" description="Basic and acidic residues" evidence="2">
    <location>
        <begin position="170"/>
        <end position="179"/>
    </location>
</feature>
<dbReference type="Proteomes" id="UP000053317">
    <property type="component" value="Unassembled WGS sequence"/>
</dbReference>
<feature type="region of interest" description="Disordered" evidence="2">
    <location>
        <begin position="158"/>
        <end position="260"/>
    </location>
</feature>
<evidence type="ECO:0000259" key="3">
    <source>
        <dbReference type="Pfam" id="PF04212"/>
    </source>
</evidence>
<sequence>MLSKALQKANTAVLLDNAQNFEGAMEAYEDACRLLEQVMFKSTGVEDKRKLQSIRTTYINRIKELQGLESMFQVSNGKALPDRPLSDTSVSTRDRDSAGYDEDGVVIGTATATRIINSTEEFDQYQSPPEPASQPQPNQSLLPSIFSDDVQYDQQLLPQTAAPRNFSRSSFRENGRSETPRGLAPPSQSEYMPAPLSPRRGKSPNNAYTASDASKIDESATYARSHSRENSNESTSWLDTIEESGGSSASSVHSRTSSLGFRRRRLHSQSHYDETEAEFEAALDAAVEAAYDDGYDIPDEIDETPAVDDIILQNRRNVELAKQRVREAELEAAYAEETWRSQGDNSYAQQKAVTDPDYLENEEEEEERILDEMTRGYVLDEFEFDLQTKSALPRQSDSSGFSGRTWPSSMGSNTANTSLTPSTDSMGSAVKQKVPPGRAPPTSSLPTPPVPSSVESASRTTTTGQAFPASSGVTSLGAPGVRERRLSGQNPKQLTIETSQRSKTEAKPPQSTLDLSTSNEDLKTATQVIHPKRLVTAPLASTTSQNETDIPAIPREMDLTRNNAPGFSSVNGPINGDGLETLTSSRYQKPLTKMTSAPDTMKKNQPFPSLKTRNLSVSTPEGIDTSPITPGSARALPFDARREAPPTVPAIPTPTGATFFANGLPTGGMHLFDDHMESPSSPGESGAQSLNVPMQLEPCPESFLLRPFWLMRCLDQTLVHPRGGYVSTKLFIPRDVWRVKGVKLKGVEEKISCCDLLTAALQKLARVDTYDADAVLEEMQAFEIVLEQVRATLSKKLGSEVGVQNLGHMFKGASHIDENASADPLAAKSTNAQAKSYLSGWRKLRNKSSGAGLTPVSSNHVTKDGGQNGLTLSSLPMTSSITTRPMKRATSQIPFSGPQANYMGALARLFDAVQVLDQIARQVEDPGLKYSSKTHVGLELSTRNAAEFFGFYICRFALNDVSILLDKFIKRGSEWVLV</sequence>
<comment type="caution">
    <text evidence="4">The sequence shown here is derived from an EMBL/GenBank/DDBJ whole genome shotgun (WGS) entry which is preliminary data.</text>
</comment>
<dbReference type="Pfam" id="PF04212">
    <property type="entry name" value="MIT"/>
    <property type="match status" value="1"/>
</dbReference>
<evidence type="ECO:0000313" key="5">
    <source>
        <dbReference type="Proteomes" id="UP000053317"/>
    </source>
</evidence>
<feature type="region of interest" description="Disordered" evidence="2">
    <location>
        <begin position="77"/>
        <end position="104"/>
    </location>
</feature>
<dbReference type="OrthoDB" id="2245455at2759"/>
<feature type="region of interest" description="Disordered" evidence="2">
    <location>
        <begin position="122"/>
        <end position="143"/>
    </location>
</feature>
<proteinExistence type="predicted"/>
<dbReference type="InterPro" id="IPR036181">
    <property type="entry name" value="MIT_dom_sf"/>
</dbReference>
<feature type="coiled-coil region" evidence="1">
    <location>
        <begin position="311"/>
        <end position="338"/>
    </location>
</feature>
<feature type="compositionally biased region" description="Polar residues" evidence="2">
    <location>
        <begin position="487"/>
        <end position="499"/>
    </location>
</feature>
<feature type="compositionally biased region" description="Polar residues" evidence="2">
    <location>
        <begin position="849"/>
        <end position="860"/>
    </location>
</feature>
<dbReference type="AlphaFoldDB" id="A0A0G2EJN7"/>
<feature type="region of interest" description="Disordered" evidence="2">
    <location>
        <begin position="849"/>
        <end position="874"/>
    </location>
</feature>
<feature type="region of interest" description="Disordered" evidence="2">
    <location>
        <begin position="338"/>
        <end position="363"/>
    </location>
</feature>
<feature type="compositionally biased region" description="Polar residues" evidence="2">
    <location>
        <begin position="509"/>
        <end position="519"/>
    </location>
</feature>
<protein>
    <submittedName>
        <fullName evidence="4">Putative mit domain-containing protein</fullName>
    </submittedName>
</protein>